<reference evidence="2 3" key="1">
    <citation type="submission" date="2024-10" db="EMBL/GenBank/DDBJ databases">
        <title>Updated reference genomes for cyclostephanoid diatoms.</title>
        <authorList>
            <person name="Roberts W.R."/>
            <person name="Alverson A.J."/>
        </authorList>
    </citation>
    <scope>NUCLEOTIDE SEQUENCE [LARGE SCALE GENOMIC DNA]</scope>
    <source>
        <strain evidence="2 3">AJA232-27</strain>
    </source>
</reference>
<protein>
    <submittedName>
        <fullName evidence="2">Uncharacterized protein</fullName>
    </submittedName>
</protein>
<evidence type="ECO:0000256" key="1">
    <source>
        <dbReference type="SAM" id="MobiDB-lite"/>
    </source>
</evidence>
<dbReference type="Proteomes" id="UP001530293">
    <property type="component" value="Unassembled WGS sequence"/>
</dbReference>
<evidence type="ECO:0000313" key="2">
    <source>
        <dbReference type="EMBL" id="KAL3768008.1"/>
    </source>
</evidence>
<evidence type="ECO:0000313" key="3">
    <source>
        <dbReference type="Proteomes" id="UP001530293"/>
    </source>
</evidence>
<organism evidence="2 3">
    <name type="scientific">Discostella pseudostelligera</name>
    <dbReference type="NCBI Taxonomy" id="259834"/>
    <lineage>
        <taxon>Eukaryota</taxon>
        <taxon>Sar</taxon>
        <taxon>Stramenopiles</taxon>
        <taxon>Ochrophyta</taxon>
        <taxon>Bacillariophyta</taxon>
        <taxon>Coscinodiscophyceae</taxon>
        <taxon>Thalassiosirophycidae</taxon>
        <taxon>Stephanodiscales</taxon>
        <taxon>Stephanodiscaceae</taxon>
        <taxon>Discostella</taxon>
    </lineage>
</organism>
<accession>A0ABD3MYE6</accession>
<gene>
    <name evidence="2" type="ORF">ACHAWU_005466</name>
</gene>
<dbReference type="AlphaFoldDB" id="A0ABD3MYE6"/>
<sequence>MTNSPLFSNAPPIAGSTKLQDSTTSQRDRLLDDLLASEAARKGAVQGSTHANQTRAWNRWQSYCKSVGLDDDIFLTSFTKQQQAKIIGAFASALREGRYSRGNATPLATSTVKNTINYVVATFRSEGRSNPTRDEDGQLAWILSRQYCAYKNSDPKENQEKAIPAWAFFFACRSCKYLKVSKPDDKRTKLLTLKNINFYKNGTVLNHSSDRNLLQTANSVSITFKTQKNERKFDTITQWRTHDPILCPVKQWANIVTRISSYRGATKNTPVSTVWRYNHLDQITTAEVITTLQDAVKAYGEDDL</sequence>
<name>A0ABD3MYE6_9STRA</name>
<dbReference type="EMBL" id="JALLBG020000070">
    <property type="protein sequence ID" value="KAL3768008.1"/>
    <property type="molecule type" value="Genomic_DNA"/>
</dbReference>
<feature type="region of interest" description="Disordered" evidence="1">
    <location>
        <begin position="1"/>
        <end position="24"/>
    </location>
</feature>
<keyword evidence="3" id="KW-1185">Reference proteome</keyword>
<comment type="caution">
    <text evidence="2">The sequence shown here is derived from an EMBL/GenBank/DDBJ whole genome shotgun (WGS) entry which is preliminary data.</text>
</comment>
<proteinExistence type="predicted"/>